<reference evidence="1" key="1">
    <citation type="journal article" date="2014" name="Front. Microbiol.">
        <title>High frequency of phylogenetically diverse reductive dehalogenase-homologous genes in deep subseafloor sedimentary metagenomes.</title>
        <authorList>
            <person name="Kawai M."/>
            <person name="Futagami T."/>
            <person name="Toyoda A."/>
            <person name="Takaki Y."/>
            <person name="Nishi S."/>
            <person name="Hori S."/>
            <person name="Arai W."/>
            <person name="Tsubouchi T."/>
            <person name="Morono Y."/>
            <person name="Uchiyama I."/>
            <person name="Ito T."/>
            <person name="Fujiyama A."/>
            <person name="Inagaki F."/>
            <person name="Takami H."/>
        </authorList>
    </citation>
    <scope>NUCLEOTIDE SEQUENCE</scope>
    <source>
        <strain evidence="1">Expedition CK06-06</strain>
    </source>
</reference>
<proteinExistence type="predicted"/>
<gene>
    <name evidence="1" type="ORF">S06H3_57174</name>
</gene>
<accession>X1PN48</accession>
<protein>
    <submittedName>
        <fullName evidence="1">Uncharacterized protein</fullName>
    </submittedName>
</protein>
<evidence type="ECO:0000313" key="1">
    <source>
        <dbReference type="EMBL" id="GAI57697.1"/>
    </source>
</evidence>
<feature type="non-terminal residue" evidence="1">
    <location>
        <position position="91"/>
    </location>
</feature>
<organism evidence="1">
    <name type="scientific">marine sediment metagenome</name>
    <dbReference type="NCBI Taxonomy" id="412755"/>
    <lineage>
        <taxon>unclassified sequences</taxon>
        <taxon>metagenomes</taxon>
        <taxon>ecological metagenomes</taxon>
    </lineage>
</organism>
<dbReference type="AlphaFoldDB" id="X1PN48"/>
<dbReference type="EMBL" id="BARV01036870">
    <property type="protein sequence ID" value="GAI57697.1"/>
    <property type="molecule type" value="Genomic_DNA"/>
</dbReference>
<comment type="caution">
    <text evidence="1">The sequence shown here is derived from an EMBL/GenBank/DDBJ whole genome shotgun (WGS) entry which is preliminary data.</text>
</comment>
<name>X1PN48_9ZZZZ</name>
<sequence>MSYNPFDDEFFKRIWRMLREFDREFKEMENKFKIDFREFERRPGVTGFKVEIRDFGKGKPEVKVTPIGKRPMRIAPLEAPAEVPVERPPPP</sequence>